<comment type="caution">
    <text evidence="1">The sequence shown here is derived from an EMBL/GenBank/DDBJ whole genome shotgun (WGS) entry which is preliminary data.</text>
</comment>
<accession>A0A6G1D840</accession>
<organism evidence="1 2">
    <name type="scientific">Oryza meyeriana var. granulata</name>
    <dbReference type="NCBI Taxonomy" id="110450"/>
    <lineage>
        <taxon>Eukaryota</taxon>
        <taxon>Viridiplantae</taxon>
        <taxon>Streptophyta</taxon>
        <taxon>Embryophyta</taxon>
        <taxon>Tracheophyta</taxon>
        <taxon>Spermatophyta</taxon>
        <taxon>Magnoliopsida</taxon>
        <taxon>Liliopsida</taxon>
        <taxon>Poales</taxon>
        <taxon>Poaceae</taxon>
        <taxon>BOP clade</taxon>
        <taxon>Oryzoideae</taxon>
        <taxon>Oryzeae</taxon>
        <taxon>Oryzinae</taxon>
        <taxon>Oryza</taxon>
        <taxon>Oryza meyeriana</taxon>
    </lineage>
</organism>
<reference evidence="1 2" key="1">
    <citation type="submission" date="2019-11" db="EMBL/GenBank/DDBJ databases">
        <title>Whole genome sequence of Oryza granulata.</title>
        <authorList>
            <person name="Li W."/>
        </authorList>
    </citation>
    <scope>NUCLEOTIDE SEQUENCE [LARGE SCALE GENOMIC DNA]</scope>
    <source>
        <strain evidence="2">cv. Menghai</strain>
        <tissue evidence="1">Leaf</tissue>
    </source>
</reference>
<name>A0A6G1D840_9ORYZ</name>
<evidence type="ECO:0000313" key="2">
    <source>
        <dbReference type="Proteomes" id="UP000479710"/>
    </source>
</evidence>
<dbReference type="EMBL" id="SPHZ02000007">
    <property type="protein sequence ID" value="KAF0908888.1"/>
    <property type="molecule type" value="Genomic_DNA"/>
</dbReference>
<gene>
    <name evidence="1" type="ORF">E2562_030191</name>
</gene>
<keyword evidence="2" id="KW-1185">Reference proteome</keyword>
<evidence type="ECO:0000313" key="1">
    <source>
        <dbReference type="EMBL" id="KAF0908888.1"/>
    </source>
</evidence>
<dbReference type="Proteomes" id="UP000479710">
    <property type="component" value="Unassembled WGS sequence"/>
</dbReference>
<dbReference type="AlphaFoldDB" id="A0A6G1D840"/>
<protein>
    <submittedName>
        <fullName evidence="1">Uncharacterized protein</fullName>
    </submittedName>
</protein>
<proteinExistence type="predicted"/>
<sequence length="69" mass="6832">MAGSDAASWLNPWTLASAAGTSVAATTAKAKKRAVSLDDGVISLIGIGASVADCCAEQRGIAAIYSDFG</sequence>